<gene>
    <name evidence="2" type="ORF">LAZ67_13000473</name>
</gene>
<evidence type="ECO:0000259" key="1">
    <source>
        <dbReference type="Pfam" id="PF17921"/>
    </source>
</evidence>
<dbReference type="InterPro" id="IPR041588">
    <property type="entry name" value="Integrase_H2C2"/>
</dbReference>
<dbReference type="EMBL" id="CP092875">
    <property type="protein sequence ID" value="UYV75521.1"/>
    <property type="molecule type" value="Genomic_DNA"/>
</dbReference>
<evidence type="ECO:0000313" key="3">
    <source>
        <dbReference type="Proteomes" id="UP001235939"/>
    </source>
</evidence>
<dbReference type="Pfam" id="PF17921">
    <property type="entry name" value="Integrase_H2C2"/>
    <property type="match status" value="1"/>
</dbReference>
<organism evidence="2 3">
    <name type="scientific">Cordylochernes scorpioides</name>
    <dbReference type="NCBI Taxonomy" id="51811"/>
    <lineage>
        <taxon>Eukaryota</taxon>
        <taxon>Metazoa</taxon>
        <taxon>Ecdysozoa</taxon>
        <taxon>Arthropoda</taxon>
        <taxon>Chelicerata</taxon>
        <taxon>Arachnida</taxon>
        <taxon>Pseudoscorpiones</taxon>
        <taxon>Cheliferoidea</taxon>
        <taxon>Chernetidae</taxon>
        <taxon>Cordylochernes</taxon>
    </lineage>
</organism>
<reference evidence="2 3" key="1">
    <citation type="submission" date="2022-01" db="EMBL/GenBank/DDBJ databases">
        <title>A chromosomal length assembly of Cordylochernes scorpioides.</title>
        <authorList>
            <person name="Zeh D."/>
            <person name="Zeh J."/>
        </authorList>
    </citation>
    <scope>NUCLEOTIDE SEQUENCE [LARGE SCALE GENOMIC DNA]</scope>
    <source>
        <strain evidence="2">IN4F17</strain>
        <tissue evidence="2">Whole Body</tissue>
    </source>
</reference>
<proteinExistence type="predicted"/>
<name>A0ABY6L301_9ARAC</name>
<dbReference type="PANTHER" id="PTHR47331:SF2">
    <property type="match status" value="1"/>
</dbReference>
<protein>
    <recommendedName>
        <fullName evidence="1">Integrase zinc-binding domain-containing protein</fullName>
    </recommendedName>
</protein>
<accession>A0ABY6L301</accession>
<dbReference type="Proteomes" id="UP001235939">
    <property type="component" value="Chromosome 13"/>
</dbReference>
<dbReference type="PANTHER" id="PTHR47331">
    <property type="entry name" value="PHD-TYPE DOMAIN-CONTAINING PROTEIN"/>
    <property type="match status" value="1"/>
</dbReference>
<keyword evidence="3" id="KW-1185">Reference proteome</keyword>
<feature type="domain" description="Integrase zinc-binding" evidence="1">
    <location>
        <begin position="11"/>
        <end position="62"/>
    </location>
</feature>
<dbReference type="Gene3D" id="1.10.340.70">
    <property type="match status" value="1"/>
</dbReference>
<evidence type="ECO:0000313" key="2">
    <source>
        <dbReference type="EMBL" id="UYV75521.1"/>
    </source>
</evidence>
<sequence length="119" mass="13933">MPILLPSDHFLVSLLIRWNHETHGHAGLQTLLGILRENYWILRSRKTVKKIIDQCIHCKRFTASQHRVAMSTGCFVDVNWIFCRRQLDVLYSSTGCFVFINGCFVDISWMFCRCQLDVL</sequence>